<accession>A0A1M4Y7Y9</accession>
<sequence>MEMTAVVLHEGALAHYDVAIGYDGRCYAHLQKYNGRNENAPPQQLVLQKERRRWVADERYKDLSDELGYAIELKAKPLLDRNRFGGHPAG</sequence>
<proteinExistence type="predicted"/>
<evidence type="ECO:0000313" key="1">
    <source>
        <dbReference type="EMBL" id="SHF01838.1"/>
    </source>
</evidence>
<evidence type="ECO:0000313" key="2">
    <source>
        <dbReference type="Proteomes" id="UP000184048"/>
    </source>
</evidence>
<name>A0A1M4Y7Y9_9BACT</name>
<dbReference type="EMBL" id="FQUU01000005">
    <property type="protein sequence ID" value="SHF01838.1"/>
    <property type="molecule type" value="Genomic_DNA"/>
</dbReference>
<reference evidence="1 2" key="1">
    <citation type="submission" date="2016-11" db="EMBL/GenBank/DDBJ databases">
        <authorList>
            <person name="Jaros S."/>
            <person name="Januszkiewicz K."/>
            <person name="Wedrychowicz H."/>
        </authorList>
    </citation>
    <scope>NUCLEOTIDE SEQUENCE [LARGE SCALE GENOMIC DNA]</scope>
    <source>
        <strain evidence="1 2">DSM 18119</strain>
    </source>
</reference>
<dbReference type="RefSeq" id="WP_072834834.1">
    <property type="nucleotide sequence ID" value="NZ_FQUU01000005.1"/>
</dbReference>
<protein>
    <submittedName>
        <fullName evidence="1">Uncharacterized protein</fullName>
    </submittedName>
</protein>
<dbReference type="Proteomes" id="UP000184048">
    <property type="component" value="Unassembled WGS sequence"/>
</dbReference>
<dbReference type="AlphaFoldDB" id="A0A1M4Y7Y9"/>
<organism evidence="1 2">
    <name type="scientific">Flavisolibacter ginsengisoli DSM 18119</name>
    <dbReference type="NCBI Taxonomy" id="1121884"/>
    <lineage>
        <taxon>Bacteria</taxon>
        <taxon>Pseudomonadati</taxon>
        <taxon>Bacteroidota</taxon>
        <taxon>Chitinophagia</taxon>
        <taxon>Chitinophagales</taxon>
        <taxon>Chitinophagaceae</taxon>
        <taxon>Flavisolibacter</taxon>
    </lineage>
</organism>
<keyword evidence="2" id="KW-1185">Reference proteome</keyword>
<dbReference type="OrthoDB" id="676226at2"/>
<gene>
    <name evidence="1" type="ORF">SAMN02745131_01631</name>
</gene>